<evidence type="ECO:0000313" key="2">
    <source>
        <dbReference type="Proteomes" id="UP000765509"/>
    </source>
</evidence>
<dbReference type="PANTHER" id="PTHR35204">
    <property type="entry name" value="YALI0A21131P"/>
    <property type="match status" value="1"/>
</dbReference>
<keyword evidence="2" id="KW-1185">Reference proteome</keyword>
<accession>A0A9Q3HAU7</accession>
<dbReference type="InterPro" id="IPR038921">
    <property type="entry name" value="YOR389W-like"/>
</dbReference>
<reference evidence="1" key="1">
    <citation type="submission" date="2021-03" db="EMBL/GenBank/DDBJ databases">
        <title>Draft genome sequence of rust myrtle Austropuccinia psidii MF-1, a brazilian biotype.</title>
        <authorList>
            <person name="Quecine M.C."/>
            <person name="Pachon D.M.R."/>
            <person name="Bonatelli M.L."/>
            <person name="Correr F.H."/>
            <person name="Franceschini L.M."/>
            <person name="Leite T.F."/>
            <person name="Margarido G.R.A."/>
            <person name="Almeida C.A."/>
            <person name="Ferrarezi J.A."/>
            <person name="Labate C.A."/>
        </authorList>
    </citation>
    <scope>NUCLEOTIDE SEQUENCE</scope>
    <source>
        <strain evidence="1">MF-1</strain>
    </source>
</reference>
<sequence>MKASKLITKTVVIAINLWIPISSRNASDPFSIFQQSSHLLFASAASLLQQAPNSYFPNGHSIVPGTIPTGTLLYHACSTDQAPTGFEWLAFDPEMSYGVVAGRGGPAILFTYLAKRPLRVIYFDGNSGALRPTGWLDSQYLLFYSEIPTPEGSSSPELMDDYSRAKEMCEQSQQWGFEGVVRMNVGFEVIWCDFTMGLELIRRINITDPFSSPGYGFPPTPDSPDRAPEFPAGGLSVFPSSPFAITAPWEWQRSATWHYESPGEARVQLDYSSMVSFYDGVDSLARKRIQDHTVANRREQRLLGISPSDVKVVQARLRKILAQKEKEGWTTCADKVDWKTLLRTITNHYSGRLNAMSEVLNLANDHLNATAGALSIRQLTYGALMPYFDMADDKSNLSDSGSTTLSHCSKAFTKAFYFTSLSVTPSEKALIGAIEGTLTGLCQTLIEVFVETIEDFSKDYSMNDILRWKNKIENLIKWLGWPEWHGCSKKCGKDVSY</sequence>
<dbReference type="PANTHER" id="PTHR35204:SF1">
    <property type="entry name" value="ENTEROTOXIN"/>
    <property type="match status" value="1"/>
</dbReference>
<evidence type="ECO:0000313" key="1">
    <source>
        <dbReference type="EMBL" id="MBW0496029.1"/>
    </source>
</evidence>
<gene>
    <name evidence="1" type="ORF">O181_035744</name>
</gene>
<dbReference type="AlphaFoldDB" id="A0A9Q3HAU7"/>
<dbReference type="Proteomes" id="UP000765509">
    <property type="component" value="Unassembled WGS sequence"/>
</dbReference>
<proteinExistence type="predicted"/>
<comment type="caution">
    <text evidence="1">The sequence shown here is derived from an EMBL/GenBank/DDBJ whole genome shotgun (WGS) entry which is preliminary data.</text>
</comment>
<name>A0A9Q3HAU7_9BASI</name>
<dbReference type="EMBL" id="AVOT02013410">
    <property type="protein sequence ID" value="MBW0496029.1"/>
    <property type="molecule type" value="Genomic_DNA"/>
</dbReference>
<dbReference type="OrthoDB" id="10261782at2759"/>
<protein>
    <submittedName>
        <fullName evidence="1">Uncharacterized protein</fullName>
    </submittedName>
</protein>
<organism evidence="1 2">
    <name type="scientific">Austropuccinia psidii MF-1</name>
    <dbReference type="NCBI Taxonomy" id="1389203"/>
    <lineage>
        <taxon>Eukaryota</taxon>
        <taxon>Fungi</taxon>
        <taxon>Dikarya</taxon>
        <taxon>Basidiomycota</taxon>
        <taxon>Pucciniomycotina</taxon>
        <taxon>Pucciniomycetes</taxon>
        <taxon>Pucciniales</taxon>
        <taxon>Sphaerophragmiaceae</taxon>
        <taxon>Austropuccinia</taxon>
    </lineage>
</organism>